<keyword evidence="1" id="KW-1133">Transmembrane helix</keyword>
<dbReference type="EMBL" id="JASAOG010000233">
    <property type="protein sequence ID" value="KAK0042736.1"/>
    <property type="molecule type" value="Genomic_DNA"/>
</dbReference>
<dbReference type="AlphaFoldDB" id="A0AAD8AUP8"/>
<comment type="caution">
    <text evidence="2">The sequence shown here is derived from an EMBL/GenBank/DDBJ whole genome shotgun (WGS) entry which is preliminary data.</text>
</comment>
<reference evidence="2" key="1">
    <citation type="journal article" date="2023" name="PLoS Negl. Trop. Dis.">
        <title>A genome sequence for Biomphalaria pfeifferi, the major vector snail for the human-infecting parasite Schistosoma mansoni.</title>
        <authorList>
            <person name="Bu L."/>
            <person name="Lu L."/>
            <person name="Laidemitt M.R."/>
            <person name="Zhang S.M."/>
            <person name="Mutuku M."/>
            <person name="Mkoji G."/>
            <person name="Steinauer M."/>
            <person name="Loker E.S."/>
        </authorList>
    </citation>
    <scope>NUCLEOTIDE SEQUENCE</scope>
    <source>
        <strain evidence="2">KasaAsao</strain>
    </source>
</reference>
<evidence type="ECO:0000313" key="2">
    <source>
        <dbReference type="EMBL" id="KAK0042736.1"/>
    </source>
</evidence>
<keyword evidence="1" id="KW-0812">Transmembrane</keyword>
<sequence length="91" mass="10341">IVRDELSQSSYFGIGFGSCGALTVVVLTVICVVYIRRKRDIQKNPIPNKRPGYDTVNIEHIKSDIHNYENISCEQNIYTSQYETITVTVSK</sequence>
<accession>A0AAD8AUP8</accession>
<keyword evidence="3" id="KW-1185">Reference proteome</keyword>
<proteinExistence type="predicted"/>
<evidence type="ECO:0000256" key="1">
    <source>
        <dbReference type="SAM" id="Phobius"/>
    </source>
</evidence>
<protein>
    <submittedName>
        <fullName evidence="2">Multiple epidermal growth factor-like domains protein 11</fullName>
    </submittedName>
</protein>
<organism evidence="2 3">
    <name type="scientific">Biomphalaria pfeifferi</name>
    <name type="common">Bloodfluke planorb</name>
    <name type="synonym">Freshwater snail</name>
    <dbReference type="NCBI Taxonomy" id="112525"/>
    <lineage>
        <taxon>Eukaryota</taxon>
        <taxon>Metazoa</taxon>
        <taxon>Spiralia</taxon>
        <taxon>Lophotrochozoa</taxon>
        <taxon>Mollusca</taxon>
        <taxon>Gastropoda</taxon>
        <taxon>Heterobranchia</taxon>
        <taxon>Euthyneura</taxon>
        <taxon>Panpulmonata</taxon>
        <taxon>Hygrophila</taxon>
        <taxon>Lymnaeoidea</taxon>
        <taxon>Planorbidae</taxon>
        <taxon>Biomphalaria</taxon>
    </lineage>
</organism>
<gene>
    <name evidence="2" type="ORF">Bpfe_027799</name>
</gene>
<evidence type="ECO:0000313" key="3">
    <source>
        <dbReference type="Proteomes" id="UP001233172"/>
    </source>
</evidence>
<name>A0AAD8AUP8_BIOPF</name>
<dbReference type="Proteomes" id="UP001233172">
    <property type="component" value="Unassembled WGS sequence"/>
</dbReference>
<feature type="transmembrane region" description="Helical" evidence="1">
    <location>
        <begin position="12"/>
        <end position="35"/>
    </location>
</feature>
<reference evidence="2" key="2">
    <citation type="submission" date="2023-04" db="EMBL/GenBank/DDBJ databases">
        <authorList>
            <person name="Bu L."/>
            <person name="Lu L."/>
            <person name="Laidemitt M.R."/>
            <person name="Zhang S.M."/>
            <person name="Mutuku M."/>
            <person name="Mkoji G."/>
            <person name="Steinauer M."/>
            <person name="Loker E.S."/>
        </authorList>
    </citation>
    <scope>NUCLEOTIDE SEQUENCE</scope>
    <source>
        <strain evidence="2">KasaAsao</strain>
        <tissue evidence="2">Whole Snail</tissue>
    </source>
</reference>
<keyword evidence="1" id="KW-0472">Membrane</keyword>
<feature type="non-terminal residue" evidence="2">
    <location>
        <position position="1"/>
    </location>
</feature>